<reference evidence="1 2" key="1">
    <citation type="submission" date="2014-03" db="EMBL/GenBank/DDBJ databases">
        <title>Draft genome of the hookworm Oesophagostomum dentatum.</title>
        <authorList>
            <person name="Mitreva M."/>
        </authorList>
    </citation>
    <scope>NUCLEOTIDE SEQUENCE [LARGE SCALE GENOMIC DNA]</scope>
    <source>
        <strain evidence="1 2">OD-Hann</strain>
    </source>
</reference>
<evidence type="ECO:0000313" key="2">
    <source>
        <dbReference type="Proteomes" id="UP000053660"/>
    </source>
</evidence>
<protein>
    <submittedName>
        <fullName evidence="1">Uncharacterized protein</fullName>
    </submittedName>
</protein>
<dbReference type="Proteomes" id="UP000053660">
    <property type="component" value="Unassembled WGS sequence"/>
</dbReference>
<sequence>MSSSARAEVVTGRTISQGSRVIAWMLCSAPALQGRLRRSGGRRKWLGTFCLSQLCRILTSKMKSNRYPEEARSATFTWIHIRTCGAATSIVAHRMPHCFPRDTDQRGRSQTPTPENFISVHFVNIEAGTI</sequence>
<dbReference type="EMBL" id="KN549608">
    <property type="protein sequence ID" value="KHJ96687.1"/>
    <property type="molecule type" value="Genomic_DNA"/>
</dbReference>
<keyword evidence="2" id="KW-1185">Reference proteome</keyword>
<gene>
    <name evidence="1" type="ORF">OESDEN_03347</name>
</gene>
<proteinExistence type="predicted"/>
<accession>A0A0B1TLK9</accession>
<dbReference type="AlphaFoldDB" id="A0A0B1TLK9"/>
<name>A0A0B1TLK9_OESDE</name>
<evidence type="ECO:0000313" key="1">
    <source>
        <dbReference type="EMBL" id="KHJ96687.1"/>
    </source>
</evidence>
<organism evidence="1 2">
    <name type="scientific">Oesophagostomum dentatum</name>
    <name type="common">Nodular worm</name>
    <dbReference type="NCBI Taxonomy" id="61180"/>
    <lineage>
        <taxon>Eukaryota</taxon>
        <taxon>Metazoa</taxon>
        <taxon>Ecdysozoa</taxon>
        <taxon>Nematoda</taxon>
        <taxon>Chromadorea</taxon>
        <taxon>Rhabditida</taxon>
        <taxon>Rhabditina</taxon>
        <taxon>Rhabditomorpha</taxon>
        <taxon>Strongyloidea</taxon>
        <taxon>Strongylidae</taxon>
        <taxon>Oesophagostomum</taxon>
    </lineage>
</organism>